<evidence type="ECO:0000313" key="2">
    <source>
        <dbReference type="Proteomes" id="UP000623301"/>
    </source>
</evidence>
<name>A0ABS0WLL8_9FLAO</name>
<dbReference type="Proteomes" id="UP000623301">
    <property type="component" value="Unassembled WGS sequence"/>
</dbReference>
<proteinExistence type="predicted"/>
<protein>
    <recommendedName>
        <fullName evidence="3">YbjN domain-containing protein</fullName>
    </recommendedName>
</protein>
<sequence>MPENHYRTTTITKNMSINLASFFAIFLFAGSFSVQSQNMTNSDLEKIIYVVSDSIRGESGNWQFMIKGRMLACITDTTNNRLRIMSPIIEQKKLAHIDLLKLMEANSYTALDARYAIADDLLWSLFVHPLKELQKDEILSAINQVYTAALTYGTTYNSSELTFPNKKKEETEKEQKGKI</sequence>
<reference evidence="1 2" key="1">
    <citation type="submission" date="2020-12" db="EMBL/GenBank/DDBJ databases">
        <title>Aureibaculum luteum sp. nov. and Aureibaculum flavum sp. nov., novel members of the family Flavobacteriaceae isolated from Antarctic intertidal sediments.</title>
        <authorList>
            <person name="He X."/>
            <person name="Zhang X."/>
        </authorList>
    </citation>
    <scope>NUCLEOTIDE SEQUENCE [LARGE SCALE GENOMIC DNA]</scope>
    <source>
        <strain evidence="1 2">A20</strain>
    </source>
</reference>
<evidence type="ECO:0000313" key="1">
    <source>
        <dbReference type="EMBL" id="MBJ2172849.1"/>
    </source>
</evidence>
<dbReference type="EMBL" id="JAEHFJ010000001">
    <property type="protein sequence ID" value="MBJ2172849.1"/>
    <property type="molecule type" value="Genomic_DNA"/>
</dbReference>
<gene>
    <name evidence="1" type="ORF">JBL43_01280</name>
</gene>
<evidence type="ECO:0008006" key="3">
    <source>
        <dbReference type="Google" id="ProtNLM"/>
    </source>
</evidence>
<keyword evidence="2" id="KW-1185">Reference proteome</keyword>
<dbReference type="Gene3D" id="3.30.1460.10">
    <property type="match status" value="1"/>
</dbReference>
<dbReference type="SUPFAM" id="SSF69635">
    <property type="entry name" value="Type III secretory system chaperone-like"/>
    <property type="match status" value="1"/>
</dbReference>
<accession>A0ABS0WLL8</accession>
<organism evidence="1 2">
    <name type="scientific">Aureibaculum flavum</name>
    <dbReference type="NCBI Taxonomy" id="2795986"/>
    <lineage>
        <taxon>Bacteria</taxon>
        <taxon>Pseudomonadati</taxon>
        <taxon>Bacteroidota</taxon>
        <taxon>Flavobacteriia</taxon>
        <taxon>Flavobacteriales</taxon>
        <taxon>Flavobacteriaceae</taxon>
        <taxon>Aureibaculum</taxon>
    </lineage>
</organism>
<comment type="caution">
    <text evidence="1">The sequence shown here is derived from an EMBL/GenBank/DDBJ whole genome shotgun (WGS) entry which is preliminary data.</text>
</comment>